<gene>
    <name evidence="1" type="ORF">CHU93_04040</name>
</gene>
<organism evidence="1 2">
    <name type="scientific">Sandarakinorhabdus cyanobacteriorum</name>
    <dbReference type="NCBI Taxonomy" id="1981098"/>
    <lineage>
        <taxon>Bacteria</taxon>
        <taxon>Pseudomonadati</taxon>
        <taxon>Pseudomonadota</taxon>
        <taxon>Alphaproteobacteria</taxon>
        <taxon>Sphingomonadales</taxon>
        <taxon>Sphingosinicellaceae</taxon>
        <taxon>Sandarakinorhabdus</taxon>
    </lineage>
</organism>
<reference evidence="1 2" key="1">
    <citation type="submission" date="2017-07" db="EMBL/GenBank/DDBJ databases">
        <title>Sandarakinorhabdus cyanobacteriorum sp. nov., a novel bacterium isolated from cyanobacterial aggregates in a eutrophic lake.</title>
        <authorList>
            <person name="Cai H."/>
        </authorList>
    </citation>
    <scope>NUCLEOTIDE SEQUENCE [LARGE SCALE GENOMIC DNA]</scope>
    <source>
        <strain evidence="1 2">TH057</strain>
    </source>
</reference>
<dbReference type="AlphaFoldDB" id="A0A255YS40"/>
<evidence type="ECO:0000313" key="1">
    <source>
        <dbReference type="EMBL" id="OYQ32009.1"/>
    </source>
</evidence>
<comment type="caution">
    <text evidence="1">The sequence shown here is derived from an EMBL/GenBank/DDBJ whole genome shotgun (WGS) entry which is preliminary data.</text>
</comment>
<proteinExistence type="predicted"/>
<dbReference type="OrthoDB" id="1093522at2"/>
<name>A0A255YS40_9SPHN</name>
<evidence type="ECO:0000313" key="2">
    <source>
        <dbReference type="Proteomes" id="UP000216991"/>
    </source>
</evidence>
<protein>
    <submittedName>
        <fullName evidence="1">Uncharacterized protein</fullName>
    </submittedName>
</protein>
<dbReference type="RefSeq" id="WP_094472870.1">
    <property type="nucleotide sequence ID" value="NZ_NOXT01000083.1"/>
</dbReference>
<keyword evidence="2" id="KW-1185">Reference proteome</keyword>
<accession>A0A255YS40</accession>
<dbReference type="Proteomes" id="UP000216991">
    <property type="component" value="Unassembled WGS sequence"/>
</dbReference>
<sequence>MDNKIFGERLREKYRERFRNGTGQAIRAPESRHILLSGTDDHLIIRLDDQAANESNMQESAGAFDAWLLAVRHWLGVRRFEIDLVGTTELRPGHGGRTWYRLLTLKRLLGDELRFGPSLSQALAAWAEVTEICLNVADKGRDSKIPTMLLSESDYELALCYDPRLSAELAQGFGLQQSRAGEHWKLCRQFPVGMFDRDPFQGAWRKIGTKGKSAIDLVGLSTDNVFHLFELKKPKAIAIGALSELLFYTSLLNPDYSPAG</sequence>
<dbReference type="EMBL" id="NOXT01000083">
    <property type="protein sequence ID" value="OYQ32009.1"/>
    <property type="molecule type" value="Genomic_DNA"/>
</dbReference>